<dbReference type="OrthoDB" id="3514520at2"/>
<dbReference type="Proteomes" id="UP000198373">
    <property type="component" value="Unassembled WGS sequence"/>
</dbReference>
<gene>
    <name evidence="2" type="ORF">SAMN06893096_102130</name>
</gene>
<dbReference type="Gene3D" id="3.20.20.140">
    <property type="entry name" value="Metal-dependent hydrolases"/>
    <property type="match status" value="1"/>
</dbReference>
<protein>
    <submittedName>
        <fullName evidence="2">Imidazolonepropionase</fullName>
    </submittedName>
</protein>
<organism evidence="2 3">
    <name type="scientific">Geodermatophilus pulveris</name>
    <dbReference type="NCBI Taxonomy" id="1564159"/>
    <lineage>
        <taxon>Bacteria</taxon>
        <taxon>Bacillati</taxon>
        <taxon>Actinomycetota</taxon>
        <taxon>Actinomycetes</taxon>
        <taxon>Geodermatophilales</taxon>
        <taxon>Geodermatophilaceae</taxon>
        <taxon>Geodermatophilus</taxon>
    </lineage>
</organism>
<dbReference type="SUPFAM" id="SSF51556">
    <property type="entry name" value="Metallo-dependent hydrolases"/>
    <property type="match status" value="1"/>
</dbReference>
<reference evidence="3" key="1">
    <citation type="submission" date="2017-06" db="EMBL/GenBank/DDBJ databases">
        <authorList>
            <person name="Varghese N."/>
            <person name="Submissions S."/>
        </authorList>
    </citation>
    <scope>NUCLEOTIDE SEQUENCE [LARGE SCALE GENOMIC DNA]</scope>
    <source>
        <strain evidence="3">DSM 46839</strain>
    </source>
</reference>
<feature type="domain" description="Amidohydrolase-related" evidence="1">
    <location>
        <begin position="52"/>
        <end position="384"/>
    </location>
</feature>
<dbReference type="AlphaFoldDB" id="A0A239BZP1"/>
<dbReference type="InterPro" id="IPR032466">
    <property type="entry name" value="Metal_Hydrolase"/>
</dbReference>
<evidence type="ECO:0000313" key="2">
    <source>
        <dbReference type="EMBL" id="SNS12594.1"/>
    </source>
</evidence>
<dbReference type="InterPro" id="IPR011059">
    <property type="entry name" value="Metal-dep_hydrolase_composite"/>
</dbReference>
<keyword evidence="3" id="KW-1185">Reference proteome</keyword>
<dbReference type="EMBL" id="FZOO01000002">
    <property type="protein sequence ID" value="SNS12594.1"/>
    <property type="molecule type" value="Genomic_DNA"/>
</dbReference>
<dbReference type="Pfam" id="PF01979">
    <property type="entry name" value="Amidohydro_1"/>
    <property type="match status" value="1"/>
</dbReference>
<dbReference type="InterPro" id="IPR051781">
    <property type="entry name" value="Metallo-dep_Hydrolase"/>
</dbReference>
<name>A0A239BZP1_9ACTN</name>
<accession>A0A239BZP1</accession>
<dbReference type="SUPFAM" id="SSF51338">
    <property type="entry name" value="Composite domain of metallo-dependent hydrolases"/>
    <property type="match status" value="1"/>
</dbReference>
<dbReference type="Gene3D" id="2.30.40.10">
    <property type="entry name" value="Urease, subunit C, domain 1"/>
    <property type="match status" value="1"/>
</dbReference>
<evidence type="ECO:0000259" key="1">
    <source>
        <dbReference type="Pfam" id="PF01979"/>
    </source>
</evidence>
<dbReference type="RefSeq" id="WP_089304349.1">
    <property type="nucleotide sequence ID" value="NZ_FZOO01000002.1"/>
</dbReference>
<dbReference type="PANTHER" id="PTHR43135:SF3">
    <property type="entry name" value="ALPHA-D-RIBOSE 1-METHYLPHOSPHONATE 5-TRIPHOSPHATE DIPHOSPHATASE"/>
    <property type="match status" value="1"/>
</dbReference>
<sequence length="393" mass="39778">MRAYRAPRAFDGERFVPGGALVLVEGRTVVGVEPASAAVPDGCPVTDVPGGTLLPGLIDTHVHLCGDGGPRALEQIPELDAAALDAVVTAAEQETLRAGVTTVRDLGDHHWTVLDRARRDGERPTVVAAGPPITSPGGHCWSMGGETSGVDALRRAVRERAERGAGVVKVMASGGVLTPGTDLTACQFGLGELRAVVDEAHRLGLPVAAHAHGLAAVERALAAGVDAIEHCSCSTADGPHLPARLGAALAAAGTLVCPTVGSLPGVDPPPHVRARLAAVGATIEQHLPHVARLHEAGVTLLAGTDAGIGPTKRHGQVAYAVADLAGPCGVPLDQALTAATARAARACGLGGTAGRLAAGYDADLLVVDGDVRADVSALQRPRVVLSRGREVPL</sequence>
<dbReference type="GO" id="GO:0016810">
    <property type="term" value="F:hydrolase activity, acting on carbon-nitrogen (but not peptide) bonds"/>
    <property type="evidence" value="ECO:0007669"/>
    <property type="project" value="InterPro"/>
</dbReference>
<proteinExistence type="predicted"/>
<dbReference type="PANTHER" id="PTHR43135">
    <property type="entry name" value="ALPHA-D-RIBOSE 1-METHYLPHOSPHONATE 5-TRIPHOSPHATE DIPHOSPHATASE"/>
    <property type="match status" value="1"/>
</dbReference>
<evidence type="ECO:0000313" key="3">
    <source>
        <dbReference type="Proteomes" id="UP000198373"/>
    </source>
</evidence>
<dbReference type="InterPro" id="IPR006680">
    <property type="entry name" value="Amidohydro-rel"/>
</dbReference>